<dbReference type="EMBL" id="KV892634">
    <property type="protein sequence ID" value="OON20448.1"/>
    <property type="molecule type" value="Genomic_DNA"/>
</dbReference>
<evidence type="ECO:0000256" key="4">
    <source>
        <dbReference type="ARBA" id="ARBA00022833"/>
    </source>
</evidence>
<dbReference type="GO" id="GO:0005634">
    <property type="term" value="C:nucleus"/>
    <property type="evidence" value="ECO:0007669"/>
    <property type="project" value="TreeGrafter"/>
</dbReference>
<dbReference type="GO" id="GO:0005737">
    <property type="term" value="C:cytoplasm"/>
    <property type="evidence" value="ECO:0007669"/>
    <property type="project" value="TreeGrafter"/>
</dbReference>
<dbReference type="InterPro" id="IPR003126">
    <property type="entry name" value="Znf_UBR"/>
</dbReference>
<feature type="compositionally biased region" description="Polar residues" evidence="7">
    <location>
        <begin position="3326"/>
        <end position="3339"/>
    </location>
</feature>
<dbReference type="InterPro" id="IPR000569">
    <property type="entry name" value="HECT_dom"/>
</dbReference>
<evidence type="ECO:0000259" key="9">
    <source>
        <dbReference type="PROSITE" id="PS51157"/>
    </source>
</evidence>
<proteinExistence type="predicted"/>
<feature type="region of interest" description="Disordered" evidence="7">
    <location>
        <begin position="304"/>
        <end position="342"/>
    </location>
</feature>
<feature type="compositionally biased region" description="Gly residues" evidence="7">
    <location>
        <begin position="230"/>
        <end position="239"/>
    </location>
</feature>
<dbReference type="Pfam" id="PF11547">
    <property type="entry name" value="E3_UbLigase_EDD"/>
    <property type="match status" value="1"/>
</dbReference>
<feature type="compositionally biased region" description="Low complexity" evidence="7">
    <location>
        <begin position="1529"/>
        <end position="1547"/>
    </location>
</feature>
<keyword evidence="12" id="KW-1185">Reference proteome</keyword>
<feature type="compositionally biased region" description="Polar residues" evidence="7">
    <location>
        <begin position="307"/>
        <end position="342"/>
    </location>
</feature>
<feature type="compositionally biased region" description="Polar residues" evidence="7">
    <location>
        <begin position="414"/>
        <end position="426"/>
    </location>
</feature>
<dbReference type="InterPro" id="IPR024725">
    <property type="entry name" value="UBR5_UBA"/>
</dbReference>
<reference evidence="11 12" key="1">
    <citation type="submission" date="2015-03" db="EMBL/GenBank/DDBJ databases">
        <title>Draft genome of the nematode, Opisthorchis viverrini.</title>
        <authorList>
            <person name="Mitreva M."/>
        </authorList>
    </citation>
    <scope>NUCLEOTIDE SEQUENCE [LARGE SCALE GENOMIC DNA]</scope>
    <source>
        <strain evidence="11">Khon Kaen</strain>
    </source>
</reference>
<feature type="compositionally biased region" description="Polar residues" evidence="7">
    <location>
        <begin position="1551"/>
        <end position="1569"/>
    </location>
</feature>
<feature type="compositionally biased region" description="Polar residues" evidence="7">
    <location>
        <begin position="709"/>
        <end position="722"/>
    </location>
</feature>
<dbReference type="GO" id="GO:0043130">
    <property type="term" value="F:ubiquitin binding"/>
    <property type="evidence" value="ECO:0007669"/>
    <property type="project" value="InterPro"/>
</dbReference>
<keyword evidence="1" id="KW-0479">Metal-binding</keyword>
<dbReference type="Pfam" id="PF00632">
    <property type="entry name" value="HECT"/>
    <property type="match status" value="1"/>
</dbReference>
<feature type="region of interest" description="Disordered" evidence="7">
    <location>
        <begin position="1518"/>
        <end position="1579"/>
    </location>
</feature>
<dbReference type="GO" id="GO:0008270">
    <property type="term" value="F:zinc ion binding"/>
    <property type="evidence" value="ECO:0007669"/>
    <property type="project" value="UniProtKB-KW"/>
</dbReference>
<dbReference type="InterPro" id="IPR047503">
    <property type="entry name" value="UBR-box_UBR5"/>
</dbReference>
<evidence type="ECO:0000256" key="7">
    <source>
        <dbReference type="SAM" id="MobiDB-lite"/>
    </source>
</evidence>
<feature type="region of interest" description="Disordered" evidence="7">
    <location>
        <begin position="1273"/>
        <end position="1295"/>
    </location>
</feature>
<feature type="region of interest" description="Disordered" evidence="7">
    <location>
        <begin position="218"/>
        <end position="242"/>
    </location>
</feature>
<dbReference type="InterPro" id="IPR002004">
    <property type="entry name" value="PABP_HYD_C"/>
</dbReference>
<name>A0A1S8X162_OPIVI</name>
<dbReference type="GO" id="GO:0034450">
    <property type="term" value="F:ubiquitin-ubiquitin ligase activity"/>
    <property type="evidence" value="ECO:0007669"/>
    <property type="project" value="TreeGrafter"/>
</dbReference>
<dbReference type="PROSITE" id="PS50237">
    <property type="entry name" value="HECT"/>
    <property type="match status" value="1"/>
</dbReference>
<gene>
    <name evidence="11" type="ORF">X801_03671</name>
</gene>
<feature type="domain" description="HECT" evidence="8">
    <location>
        <begin position="3611"/>
        <end position="3908"/>
    </location>
</feature>
<dbReference type="PROSITE" id="PS51157">
    <property type="entry name" value="ZF_UBR"/>
    <property type="match status" value="1"/>
</dbReference>
<feature type="compositionally biased region" description="Polar residues" evidence="7">
    <location>
        <begin position="3533"/>
        <end position="3551"/>
    </location>
</feature>
<feature type="compositionally biased region" description="Polar residues" evidence="7">
    <location>
        <begin position="3347"/>
        <end position="3356"/>
    </location>
</feature>
<feature type="non-terminal residue" evidence="11">
    <location>
        <position position="4012"/>
    </location>
</feature>
<feature type="compositionally biased region" description="Low complexity" evidence="7">
    <location>
        <begin position="2330"/>
        <end position="2358"/>
    </location>
</feature>
<keyword evidence="3 5" id="KW-0833">Ubl conjugation pathway</keyword>
<feature type="region of interest" description="Disordered" evidence="7">
    <location>
        <begin position="552"/>
        <end position="579"/>
    </location>
</feature>
<dbReference type="SMART" id="SM00396">
    <property type="entry name" value="ZnF_UBR1"/>
    <property type="match status" value="1"/>
</dbReference>
<dbReference type="Gene3D" id="1.10.8.10">
    <property type="entry name" value="DNA helicase RuvA subunit, C-terminal domain"/>
    <property type="match status" value="1"/>
</dbReference>
<evidence type="ECO:0000259" key="10">
    <source>
        <dbReference type="PROSITE" id="PS51309"/>
    </source>
</evidence>
<evidence type="ECO:0000256" key="6">
    <source>
        <dbReference type="PROSITE-ProRule" id="PRU00508"/>
    </source>
</evidence>
<feature type="compositionally biased region" description="Basic and acidic residues" evidence="7">
    <location>
        <begin position="3503"/>
        <end position="3515"/>
    </location>
</feature>
<feature type="region of interest" description="Disordered" evidence="7">
    <location>
        <begin position="2230"/>
        <end position="2358"/>
    </location>
</feature>
<feature type="compositionally biased region" description="Low complexity" evidence="7">
    <location>
        <begin position="3059"/>
        <end position="3077"/>
    </location>
</feature>
<protein>
    <submittedName>
        <fullName evidence="11">HECT-domain protein</fullName>
    </submittedName>
</protein>
<feature type="active site" description="Glycyl thioester intermediate" evidence="5">
    <location>
        <position position="3877"/>
    </location>
</feature>
<dbReference type="CDD" id="cd14423">
    <property type="entry name" value="CUE_UBR5"/>
    <property type="match status" value="1"/>
</dbReference>
<dbReference type="CDD" id="cd19675">
    <property type="entry name" value="UBR-box_UBR5"/>
    <property type="match status" value="1"/>
</dbReference>
<dbReference type="GO" id="GO:0000209">
    <property type="term" value="P:protein polyubiquitination"/>
    <property type="evidence" value="ECO:0007669"/>
    <property type="project" value="TreeGrafter"/>
</dbReference>
<feature type="compositionally biased region" description="Polar residues" evidence="7">
    <location>
        <begin position="2108"/>
        <end position="2117"/>
    </location>
</feature>
<dbReference type="PROSITE" id="PS51309">
    <property type="entry name" value="PABC"/>
    <property type="match status" value="1"/>
</dbReference>
<feature type="compositionally biased region" description="Basic and acidic residues" evidence="7">
    <location>
        <begin position="1908"/>
        <end position="1919"/>
    </location>
</feature>
<organism evidence="11 12">
    <name type="scientific">Opisthorchis viverrini</name>
    <name type="common">Southeast Asian liver fluke</name>
    <dbReference type="NCBI Taxonomy" id="6198"/>
    <lineage>
        <taxon>Eukaryota</taxon>
        <taxon>Metazoa</taxon>
        <taxon>Spiralia</taxon>
        <taxon>Lophotrochozoa</taxon>
        <taxon>Platyhelminthes</taxon>
        <taxon>Trematoda</taxon>
        <taxon>Digenea</taxon>
        <taxon>Opisthorchiida</taxon>
        <taxon>Opisthorchiata</taxon>
        <taxon>Opisthorchiidae</taxon>
        <taxon>Opisthorchis</taxon>
    </lineage>
</organism>
<feature type="zinc finger region" description="UBR-type" evidence="6">
    <location>
        <begin position="1405"/>
        <end position="1473"/>
    </location>
</feature>
<dbReference type="Gene3D" id="3.30.2410.10">
    <property type="entry name" value="Hect, E3 ligase catalytic domain"/>
    <property type="match status" value="1"/>
</dbReference>
<feature type="region of interest" description="Disordered" evidence="7">
    <location>
        <begin position="1901"/>
        <end position="1932"/>
    </location>
</feature>
<dbReference type="SMART" id="SM00119">
    <property type="entry name" value="HECTc"/>
    <property type="match status" value="1"/>
</dbReference>
<dbReference type="InterPro" id="IPR035983">
    <property type="entry name" value="Hect_E3_ubiquitin_ligase"/>
</dbReference>
<keyword evidence="2" id="KW-0863">Zinc-finger</keyword>
<dbReference type="SMART" id="SM00517">
    <property type="entry name" value="PolyA"/>
    <property type="match status" value="1"/>
</dbReference>
<dbReference type="PANTHER" id="PTHR46276">
    <property type="entry name" value="E3 UBIQUITIN-PROTEIN LIGASE UBR5"/>
    <property type="match status" value="1"/>
</dbReference>
<feature type="compositionally biased region" description="Low complexity" evidence="7">
    <location>
        <begin position="2006"/>
        <end position="2021"/>
    </location>
</feature>
<dbReference type="Pfam" id="PF00658">
    <property type="entry name" value="MLLE"/>
    <property type="match status" value="1"/>
</dbReference>
<feature type="compositionally biased region" description="Polar residues" evidence="7">
    <location>
        <begin position="3083"/>
        <end position="3094"/>
    </location>
</feature>
<feature type="compositionally biased region" description="Low complexity" evidence="7">
    <location>
        <begin position="3394"/>
        <end position="3424"/>
    </location>
</feature>
<dbReference type="Gene3D" id="3.30.2160.10">
    <property type="entry name" value="Hect, E3 ligase catalytic domain"/>
    <property type="match status" value="1"/>
</dbReference>
<feature type="region of interest" description="Disordered" evidence="7">
    <location>
        <begin position="3500"/>
        <end position="3554"/>
    </location>
</feature>
<feature type="region of interest" description="Disordered" evidence="7">
    <location>
        <begin position="3052"/>
        <end position="3095"/>
    </location>
</feature>
<feature type="region of interest" description="Disordered" evidence="7">
    <location>
        <begin position="3326"/>
        <end position="3430"/>
    </location>
</feature>
<evidence type="ECO:0000256" key="1">
    <source>
        <dbReference type="ARBA" id="ARBA00022723"/>
    </source>
</evidence>
<evidence type="ECO:0000313" key="11">
    <source>
        <dbReference type="EMBL" id="OON20448.1"/>
    </source>
</evidence>
<dbReference type="Proteomes" id="UP000243686">
    <property type="component" value="Unassembled WGS sequence"/>
</dbReference>
<feature type="compositionally biased region" description="Polar residues" evidence="7">
    <location>
        <begin position="2027"/>
        <end position="2042"/>
    </location>
</feature>
<dbReference type="PANTHER" id="PTHR46276:SF1">
    <property type="entry name" value="E3 UBIQUITIN-PROTEIN LIGASE UBR5"/>
    <property type="match status" value="1"/>
</dbReference>
<dbReference type="SUPFAM" id="SSF63570">
    <property type="entry name" value="PABC (PABP) domain"/>
    <property type="match status" value="1"/>
</dbReference>
<evidence type="ECO:0000256" key="3">
    <source>
        <dbReference type="ARBA" id="ARBA00022786"/>
    </source>
</evidence>
<dbReference type="GO" id="GO:0090263">
    <property type="term" value="P:positive regulation of canonical Wnt signaling pathway"/>
    <property type="evidence" value="ECO:0007669"/>
    <property type="project" value="TreeGrafter"/>
</dbReference>
<feature type="domain" description="UBR-type" evidence="9">
    <location>
        <begin position="1405"/>
        <end position="1473"/>
    </location>
</feature>
<accession>A0A1S8X162</accession>
<dbReference type="FunFam" id="1.10.8.10:FF:000009">
    <property type="entry name" value="Putative E3 ubiquitin-protein ligase UBR5"/>
    <property type="match status" value="1"/>
</dbReference>
<keyword evidence="4" id="KW-0862">Zinc</keyword>
<evidence type="ECO:0000259" key="8">
    <source>
        <dbReference type="PROSITE" id="PS50237"/>
    </source>
</evidence>
<feature type="region of interest" description="Disordered" evidence="7">
    <location>
        <begin position="2005"/>
        <end position="2071"/>
    </location>
</feature>
<feature type="compositionally biased region" description="Low complexity" evidence="7">
    <location>
        <begin position="3372"/>
        <end position="3384"/>
    </location>
</feature>
<feature type="compositionally biased region" description="Low complexity" evidence="7">
    <location>
        <begin position="2296"/>
        <end position="2310"/>
    </location>
</feature>
<feature type="region of interest" description="Disordered" evidence="7">
    <location>
        <begin position="2096"/>
        <end position="2117"/>
    </location>
</feature>
<feature type="region of interest" description="Disordered" evidence="7">
    <location>
        <begin position="110"/>
        <end position="131"/>
    </location>
</feature>
<feature type="compositionally biased region" description="Pro residues" evidence="7">
    <location>
        <begin position="1921"/>
        <end position="1931"/>
    </location>
</feature>
<evidence type="ECO:0000256" key="2">
    <source>
        <dbReference type="ARBA" id="ARBA00022771"/>
    </source>
</evidence>
<dbReference type="Gene3D" id="1.10.1900.10">
    <property type="entry name" value="c-terminal domain of poly(a) binding protein"/>
    <property type="match status" value="1"/>
</dbReference>
<dbReference type="GO" id="GO:0003723">
    <property type="term" value="F:RNA binding"/>
    <property type="evidence" value="ECO:0007669"/>
    <property type="project" value="InterPro"/>
</dbReference>
<dbReference type="InterPro" id="IPR036053">
    <property type="entry name" value="PABP-dom"/>
</dbReference>
<dbReference type="SUPFAM" id="SSF56204">
    <property type="entry name" value="Hect, E3 ligase catalytic domain"/>
    <property type="match status" value="1"/>
</dbReference>
<feature type="region of interest" description="Disordered" evidence="7">
    <location>
        <begin position="693"/>
        <end position="785"/>
    </location>
</feature>
<feature type="region of interest" description="Disordered" evidence="7">
    <location>
        <begin position="401"/>
        <end position="426"/>
    </location>
</feature>
<feature type="compositionally biased region" description="Low complexity" evidence="7">
    <location>
        <begin position="115"/>
        <end position="127"/>
    </location>
</feature>
<evidence type="ECO:0000313" key="12">
    <source>
        <dbReference type="Proteomes" id="UP000243686"/>
    </source>
</evidence>
<feature type="domain" description="PABC" evidence="10">
    <location>
        <begin position="3424"/>
        <end position="3503"/>
    </location>
</feature>
<feature type="compositionally biased region" description="Polar residues" evidence="7">
    <location>
        <begin position="2274"/>
        <end position="2295"/>
    </location>
</feature>
<sequence length="4012" mass="436517">MLLQQMFKMRCTKGEDFLLFQLNLWQIRLKEISQQIKKDGVSMPDVLRPLTQHSILQCLIGPSHLAFRLEDGRVCRVAYSVRSDRSSTKPDLKYVMSEFGYRSLRRKNTTSQFETSTAARDASRTASGQYGVRPHRSPFSVLSRTSRGISFLREMQRQGIYLARPVASQIPASEVPESLIEECQTVLEGKSRQVIIRELQNTNLDVNMAVNNLLSRDDEAEQSNSVSGDGTSGLGGLGSGSDDWDDESMDLLSFFQYPDSHILFDTDAMVPDELMEPPTSPRHRGELASDYECGFLSDRRKRRRMESQLSSRNNESVTARSGESGRTSGLDSTGFESGCSTPTRQAIQLGDQLEFWSSSDNHELDLQFSQIVALHSELVGLSTAGELHQWRWADTRPFSATANLNPHSNKKTSESTTPIDNWSLPTRVDSNSRQTAQYYHPRVPTLGLLDERIVRLSGWATRATVLTASGKLATWIDESLLRLLPVNTTQPNSVSKLLSFEHRATAFHELRDENIVELHTAPLITVVRCHSGAAYWWGIYPPYLRQRTIEKSRQHRSNVSRSGNTGTKPMRQSAPNRSNTDAVVPVFQTHFRPTSLEVVPGAFVRMKSAPIFHAGAVGFTVVGGVPKVGTLLEDAWRITDVCRFRVNPAQGAPSGIQQLDGVSGQTTSVTTDDPVQHALTCPHALAAASASPYATQSTGGSNAAFATAASPNPSLSEPQTSFHEMPPPPSPASSTCSDQSGPVRVSPGTFKRKKISSTSSDRGDRGASDNESSSRSTRGRSADRELISYVSTSARRQASSVEAGNDLVHKIQLTAVTVEEDWCLSEVIFVEDGRTQPVGIVLKVDGNIAAVRFLKDQERACLASNCPYSPVCSLVHSIINTGSQNHASSTNNSPALPLVSPISTAAFPDPMAWVNDCRLLRKDDLAVVKYADSSRVPEFVQKTPRRLFAYPHIPRSSSDSKSASARTLPPVSTQPKVLTIAPENNRVHVIAEYSIGSGQQQLVYHIYNLSGRLVAHHKLHLPISGIQSSSELSEPIVNLTCPAEPPFLLRDSTGLVYPFIPPNRSGGNQEAVCRNLLLDLPPVQCAAFSWLHLGRHLSSSGRQGSKVQSEQQQSSGCLLGLIVVRDLTLMQHVLRANDSQVERLLSTDCEMSAEVNRRLASELVDGQRNLIHMAVTMCTPLSNRETSPEWNTKLESILAETVVFHPLTDVPTPKGHDPDKHSPVSSNVTLARPTFWSSMARSTNNSGSLSMHELFIRSSIAAAAVAAAASASATTVGNSRNEDREPRPQVANGTNFWHLPPVRKDELTRRVASYRIVRLLLESCQLRPHLLSLLTARNTENLTPFMLAIKYRAYHVAWFLYRTIQSFITSTSESGEFSSAPYKEFLFPYDSHPDDSPLFLLCYNDTCSFTWTGPEHIRQDIFECRTCGLMDSLCCCTECARVCHRGHDCRLKRTSPTAYCDCWEKCRCQSLIAGAQAPRHELFYRLLNDTNLISVINSKNEHLLLFLVKCVERQLREQKQHRPSRRHITSLTSRSSTGATGSATSTAPSVPVTQPSGWDLSGNVQSNPTPEEPEHDLDPPRFVRDALELALDCPKAVESILLMDIHPHYEESCRRTATSTTLDEENILFTQGSAAQLDEFVFTLVCKCPSELVDILLITINRQMTADVSSDGPVVDRLVSMDTECFEFGTHLPGLSPRLFSGQSTGRMRQAAGRFVRAVARIYTGLSLELTADHKKKKSRLLLTQPAPLDVCRHIFSLLAPVTLAELPTIAMGLLTPLRTGTLRPSVTFSLVTQSGDAIQGLEHLFVSERNTSTRRQLLEATDLSRSTDTASLPLGAAEWRNRLVRSVDDRREQSADAHPPLAQSNIPVTYSEHVSLTIPVSHHTVVSTLNVDLSLPAVGSSSAGDISELRDTHSDVPETRPVPTPSPPMSAPIGDPSVLTRQMQSTICDIDKDSYAVDENVMNQTSVTQSTVQIGSFVGDNTMHCTTGPIIEHSYISEIRASELGSSGSTSTNTQNGNFSAVTVDPSLSDSTVNRTNSSYVIQEGRQQGEDSTNVATPMGDLTSASTSQARHFAVTRGADNLDFGTLPKRRRTLDTSVVPSCDDRPQSTTSQQSDDLNVVTEEDGLRISFSLLDGESSASQASSTGATVATTLPDNLDAIDTVSEVTTVSCDSLCHIRSDRNPTVEAFSATTALHPPSQTVQTIGDQPAGHDFGYNEMLTSEVGSYAPSMSLVGSDMPNRVGDEDDDDDRELHGDRSPSGQVTVDFPAEDASDGQNSSADAESRSASPTFGSWTRSPVFSRVSSRPAVSRSDEAAFSINTASGTRRASDATAPSSTTLTPLTATSTSVTGSLRTSSSPVRRSVQSVINLLSSTSASSTTTPTIVVSGSSVSNPVTNAMSTSNASAKSDRGCTINTQIHLSRAFGCLMRVIADLIVELREEAGSFNSTIRRCVSVPASIAPPPSVYEQQKQLPVYSSSTSVSSSGSTATTMSTCTNPHTLLLSSPMSTTNLASNTFTTRPFGSSFTEFQPQLFQTNHSVQITLPLLGTSGQPNRLVSTVRPPSFPSRARVSEPDFAELMAAVGVVLSPVWQWLSHALDNLESQLRFSSAWAIRFKRTVNEASDPTPVLQDVFNYLNFLVFHFPFLKQTSATLSGRSTGSYSVLTIGRSGTNARPTGTLPSSLGGPTGSESVAHADGTVLTQRTDLLSYVFSLMRASGGDHGDSVPSVSASASKHLAYVLDALLYFFKAFGTAWPSGVTRQLLTNAARDKGDTLEMADLPDRETEVALLDISGVYLTTKEQTLAGITLTAQSMFVFILIATTEPASCLIGQITQREDSFFRRSESILSLSGFGLDLIDTPLSDSLPLAMQPQRLHPTSTRTELFGPARVCIEDKLKDDVRIERNISNREHLPMQLNGSFSQWGREVSKGGRRGRFCLEKLSAEDAARLSTNTGLTYRALCVGGGFLDSVGHAATLLSRWCLSLEFFGRHFSSDVGAEHRSYILELGGFTMKEARFRKQMERLRNASRRDLVLEVDREWGSLIMNTVKQLNAEYAKRQSQTSNTPGSTGLGSLTTPPTGIGRYISPSNSAGSLRQQSTSGGSSLAVGLLLGTTTDSPLLGTLFGASPVPAASLSNTNQISQPAFLSSHRVKVSFRDEPGEGSGVARSFFTVFSEAVLSPDTLPPLTPLLQPTTSSSVTSLSSASLSSPSYTSLFHHRHYTNLSRAQAIARSLSITTHAPISSGGNSRFSSSALTTSTSALSLGTEPRATDSAPVVSGGTTVPISFYPYGGQSRLSAGRARTSAWRRAGGLSAQASPFYPEWVTNNSTTGVAESASHPQGRSTGRRVSYSIPSSPTRGTGESECVNVPTETMTIPGLSPGASPSSHHGSQESGPRVLLRSSLLSSSTSRPAAFSSPDSPAASRPTSPLGSTGDYIQTAAENAGFNSVGNRLFVRVLHHTRSEDLAARVTGMLLELPPTEHATLLSNEDALRNRVEEARAVLMMSDATERDQTSHERPRLSSTSSSQPILERLVNWRESSQTGEQTSTFRSTISTVPLGPISTPSSSNNADPERVPLFWQPGLQGYYFPRAVPGTNLQSAATIDPLRLVARYSIYRGIGRVIGLCLLTNETCPLHFNRPVLKYILGRVLRWHDFAFYDSTTFEGLRQLLRSASPDSPESVTDYNLTFSLIPAPEEGGVCKGSDVAAQTQVHNLAPNGEELEVNESNVYEFVKRYTEFKMLESVREPLEQLRQGVFDVLPRNALDGLTAEDLRLLLNGAGDIDTEILASYTTFHDETGSGSTAALGKAIENGSSLSHLDKVARLKRWFWSTVRSMDSKQRQNLLYFWTSSPALPASSQGFQPMPSITIRPADDHHLPSANTCISRLYLPLYSSKHILKEKLLQAIETKSFGFVENKLNTDVIDMSGNAVNREYKLQELIQLTQSPTLTAGKRTEQTIVKIKVFEHASKSCHGEASPVHREKPTTPNEFEWAAQCSHSLETTTSFNGSAPEINHGFVV</sequence>
<evidence type="ECO:0000256" key="5">
    <source>
        <dbReference type="PROSITE-ProRule" id="PRU00104"/>
    </source>
</evidence>